<sequence length="463" mass="48752">MSDETRLDTDNAKGLDPDTTSGESAATKVLAVTATAAFADACELAAIAEQEHREAALALESLVQAPSTTAMLTEATRSGVTQELPYRAEAEARMAAEAAAAGGDNPDAGASRGPRRLPISRRHLVVAVACLAVLAVVVVGAVWFANSSFAQPDAAAVEQVLAEDPDIMNGFASNDYVDESPYELSDVVLNSCEADDDGSYIVDASATISNESFESEFTVALKFARASEKDRYSELAHAQATSTGWAGAVLQTNDTTEAIAGVTRDSAFPDGFDAPFDRAAQTCTYTAQDVYDFWFGTNTVSTPYTYSFNGDAWTRTQGEATSTVAYDADALQGSYVAADGDAANMVGFKIGHVDVEQGTFTVEYRAVTPGFASAEITGIIDCTLTRMTPDGAWRGYRQTDGMTYVFSGDGSSSGGEGTAHLEGALGLDKSIIFSFTGDYTRAPLLFGQPTDESMELAGTLVHE</sequence>
<reference evidence="3" key="1">
    <citation type="journal article" date="2021" name="PeerJ">
        <title>Extensive microbial diversity within the chicken gut microbiome revealed by metagenomics and culture.</title>
        <authorList>
            <person name="Gilroy R."/>
            <person name="Ravi A."/>
            <person name="Getino M."/>
            <person name="Pursley I."/>
            <person name="Horton D.L."/>
            <person name="Alikhan N.F."/>
            <person name="Baker D."/>
            <person name="Gharbi K."/>
            <person name="Hall N."/>
            <person name="Watson M."/>
            <person name="Adriaenssens E.M."/>
            <person name="Foster-Nyarko E."/>
            <person name="Jarju S."/>
            <person name="Secka A."/>
            <person name="Antonio M."/>
            <person name="Oren A."/>
            <person name="Chaudhuri R.R."/>
            <person name="La Ragione R."/>
            <person name="Hildebrand F."/>
            <person name="Pallen M.J."/>
        </authorList>
    </citation>
    <scope>NUCLEOTIDE SEQUENCE</scope>
    <source>
        <strain evidence="3">ChiGjej2B2-7701</strain>
    </source>
</reference>
<feature type="transmembrane region" description="Helical" evidence="2">
    <location>
        <begin position="124"/>
        <end position="145"/>
    </location>
</feature>
<feature type="region of interest" description="Disordered" evidence="1">
    <location>
        <begin position="1"/>
        <end position="23"/>
    </location>
</feature>
<evidence type="ECO:0008006" key="5">
    <source>
        <dbReference type="Google" id="ProtNLM"/>
    </source>
</evidence>
<comment type="caution">
    <text evidence="3">The sequence shown here is derived from an EMBL/GenBank/DDBJ whole genome shotgun (WGS) entry which is preliminary data.</text>
</comment>
<organism evidence="3 4">
    <name type="scientific">Collinsella ihumii</name>
    <dbReference type="NCBI Taxonomy" id="1720204"/>
    <lineage>
        <taxon>Bacteria</taxon>
        <taxon>Bacillati</taxon>
        <taxon>Actinomycetota</taxon>
        <taxon>Coriobacteriia</taxon>
        <taxon>Coriobacteriales</taxon>
        <taxon>Coriobacteriaceae</taxon>
        <taxon>Collinsella</taxon>
    </lineage>
</organism>
<proteinExistence type="predicted"/>
<evidence type="ECO:0000313" key="4">
    <source>
        <dbReference type="Proteomes" id="UP000746751"/>
    </source>
</evidence>
<name>A0A921IRQ6_9ACTN</name>
<dbReference type="AlphaFoldDB" id="A0A921IRQ6"/>
<keyword evidence="2" id="KW-0472">Membrane</keyword>
<evidence type="ECO:0000313" key="3">
    <source>
        <dbReference type="EMBL" id="HJG31791.1"/>
    </source>
</evidence>
<keyword evidence="2" id="KW-1133">Transmembrane helix</keyword>
<evidence type="ECO:0000256" key="2">
    <source>
        <dbReference type="SAM" id="Phobius"/>
    </source>
</evidence>
<feature type="compositionally biased region" description="Basic and acidic residues" evidence="1">
    <location>
        <begin position="1"/>
        <end position="16"/>
    </location>
</feature>
<reference evidence="3" key="2">
    <citation type="submission" date="2021-09" db="EMBL/GenBank/DDBJ databases">
        <authorList>
            <person name="Gilroy R."/>
        </authorList>
    </citation>
    <scope>NUCLEOTIDE SEQUENCE</scope>
    <source>
        <strain evidence="3">ChiGjej2B2-7701</strain>
    </source>
</reference>
<evidence type="ECO:0000256" key="1">
    <source>
        <dbReference type="SAM" id="MobiDB-lite"/>
    </source>
</evidence>
<feature type="region of interest" description="Disordered" evidence="1">
    <location>
        <begin position="95"/>
        <end position="114"/>
    </location>
</feature>
<dbReference type="Proteomes" id="UP000746751">
    <property type="component" value="Unassembled WGS sequence"/>
</dbReference>
<keyword evidence="2" id="KW-0812">Transmembrane</keyword>
<gene>
    <name evidence="3" type="ORF">K8U80_10420</name>
</gene>
<accession>A0A921IRQ6</accession>
<dbReference type="EMBL" id="DYVF01000060">
    <property type="protein sequence ID" value="HJG31791.1"/>
    <property type="molecule type" value="Genomic_DNA"/>
</dbReference>
<protein>
    <recommendedName>
        <fullName evidence="5">DUF4179 domain-containing protein</fullName>
    </recommendedName>
</protein>